<proteinExistence type="predicted"/>
<gene>
    <name evidence="2" type="ORF">CRE_15116</name>
</gene>
<dbReference type="Proteomes" id="UP000008281">
    <property type="component" value="Unassembled WGS sequence"/>
</dbReference>
<name>E3NQ10_CAERE</name>
<feature type="compositionally biased region" description="Acidic residues" evidence="1">
    <location>
        <begin position="11"/>
        <end position="27"/>
    </location>
</feature>
<feature type="region of interest" description="Disordered" evidence="1">
    <location>
        <begin position="1"/>
        <end position="44"/>
    </location>
</feature>
<evidence type="ECO:0000313" key="3">
    <source>
        <dbReference type="Proteomes" id="UP000008281"/>
    </source>
</evidence>
<dbReference type="HOGENOM" id="CLU_2500032_0_0_1"/>
<dbReference type="EMBL" id="DS269449">
    <property type="protein sequence ID" value="EFO84053.1"/>
    <property type="molecule type" value="Genomic_DNA"/>
</dbReference>
<keyword evidence="3" id="KW-1185">Reference proteome</keyword>
<organism evidence="3">
    <name type="scientific">Caenorhabditis remanei</name>
    <name type="common">Caenorhabditis vulgaris</name>
    <dbReference type="NCBI Taxonomy" id="31234"/>
    <lineage>
        <taxon>Eukaryota</taxon>
        <taxon>Metazoa</taxon>
        <taxon>Ecdysozoa</taxon>
        <taxon>Nematoda</taxon>
        <taxon>Chromadorea</taxon>
        <taxon>Rhabditida</taxon>
        <taxon>Rhabditina</taxon>
        <taxon>Rhabditomorpha</taxon>
        <taxon>Rhabditoidea</taxon>
        <taxon>Rhabditidae</taxon>
        <taxon>Peloderinae</taxon>
        <taxon>Caenorhabditis</taxon>
    </lineage>
</organism>
<evidence type="ECO:0000256" key="1">
    <source>
        <dbReference type="SAM" id="MobiDB-lite"/>
    </source>
</evidence>
<protein>
    <submittedName>
        <fullName evidence="2">Uncharacterized protein</fullName>
    </submittedName>
</protein>
<reference evidence="2" key="1">
    <citation type="submission" date="2007-07" db="EMBL/GenBank/DDBJ databases">
        <title>PCAP assembly of the Caenorhabditis remanei genome.</title>
        <authorList>
            <consortium name="The Caenorhabditis remanei Sequencing Consortium"/>
            <person name="Wilson R.K."/>
        </authorList>
    </citation>
    <scope>NUCLEOTIDE SEQUENCE [LARGE SCALE GENOMIC DNA]</scope>
    <source>
        <strain evidence="2">PB4641</strain>
    </source>
</reference>
<dbReference type="InParanoid" id="E3NQ10"/>
<evidence type="ECO:0000313" key="2">
    <source>
        <dbReference type="EMBL" id="EFO84053.1"/>
    </source>
</evidence>
<sequence>MRAMHQLDNDTCVEEERDEDADVEEEPIGNGMDGEQEEEYDGDKVSGLMRITEKKLEIWLKIERFDQKNWKNRSFLAKKRAIYVKK</sequence>
<accession>E3NQ10</accession>
<dbReference type="AlphaFoldDB" id="E3NQ10"/>